<protein>
    <submittedName>
        <fullName evidence="1">Uncharacterized protein</fullName>
    </submittedName>
</protein>
<dbReference type="AlphaFoldDB" id="A0A368F491"/>
<accession>A0A368F491</accession>
<dbReference type="OrthoDB" id="5794598at2759"/>
<gene>
    <name evidence="1" type="ORF">ANCCAN_27337</name>
</gene>
<sequence length="123" mass="14000">MWAFLGAVRRFVPEAVVMSLDGAVNDEKTVGVHVYEPFEITRIMQIVPSPATDSASVTRVRSLLKNAHIVELDRKQGDLAERYVALPSSKLLFSTVQTMWEIVYIVQKERGIRSGQKRLHQQY</sequence>
<dbReference type="Proteomes" id="UP000252519">
    <property type="component" value="Unassembled WGS sequence"/>
</dbReference>
<keyword evidence="2" id="KW-1185">Reference proteome</keyword>
<comment type="caution">
    <text evidence="1">The sequence shown here is derived from an EMBL/GenBank/DDBJ whole genome shotgun (WGS) entry which is preliminary data.</text>
</comment>
<proteinExistence type="predicted"/>
<reference evidence="1 2" key="1">
    <citation type="submission" date="2014-10" db="EMBL/GenBank/DDBJ databases">
        <title>Draft genome of the hookworm Ancylostoma caninum.</title>
        <authorList>
            <person name="Mitreva M."/>
        </authorList>
    </citation>
    <scope>NUCLEOTIDE SEQUENCE [LARGE SCALE GENOMIC DNA]</scope>
    <source>
        <strain evidence="1 2">Baltimore</strain>
    </source>
</reference>
<dbReference type="EMBL" id="JOJR01005547">
    <property type="protein sequence ID" value="RCN26934.1"/>
    <property type="molecule type" value="Genomic_DNA"/>
</dbReference>
<name>A0A368F491_ANCCA</name>
<evidence type="ECO:0000313" key="1">
    <source>
        <dbReference type="EMBL" id="RCN26934.1"/>
    </source>
</evidence>
<evidence type="ECO:0000313" key="2">
    <source>
        <dbReference type="Proteomes" id="UP000252519"/>
    </source>
</evidence>
<organism evidence="1 2">
    <name type="scientific">Ancylostoma caninum</name>
    <name type="common">Dog hookworm</name>
    <dbReference type="NCBI Taxonomy" id="29170"/>
    <lineage>
        <taxon>Eukaryota</taxon>
        <taxon>Metazoa</taxon>
        <taxon>Ecdysozoa</taxon>
        <taxon>Nematoda</taxon>
        <taxon>Chromadorea</taxon>
        <taxon>Rhabditida</taxon>
        <taxon>Rhabditina</taxon>
        <taxon>Rhabditomorpha</taxon>
        <taxon>Strongyloidea</taxon>
        <taxon>Ancylostomatidae</taxon>
        <taxon>Ancylostomatinae</taxon>
        <taxon>Ancylostoma</taxon>
    </lineage>
</organism>